<dbReference type="EMBL" id="JACHXW010000004">
    <property type="protein sequence ID" value="MBB3151797.1"/>
    <property type="molecule type" value="Genomic_DNA"/>
</dbReference>
<evidence type="ECO:0000256" key="1">
    <source>
        <dbReference type="SAM" id="Phobius"/>
    </source>
</evidence>
<feature type="domain" description="Cell wall elongation regulator TseB-like" evidence="2">
    <location>
        <begin position="38"/>
        <end position="80"/>
    </location>
</feature>
<reference evidence="3 4" key="1">
    <citation type="submission" date="2020-08" db="EMBL/GenBank/DDBJ databases">
        <title>Genomic Encyclopedia of Type Strains, Phase III (KMG-III): the genomes of soil and plant-associated and newly described type strains.</title>
        <authorList>
            <person name="Whitman W."/>
        </authorList>
    </citation>
    <scope>NUCLEOTIDE SEQUENCE [LARGE SCALE GENOMIC DNA]</scope>
    <source>
        <strain evidence="3 4">CECT 8234</strain>
    </source>
</reference>
<dbReference type="InterPro" id="IPR041401">
    <property type="entry name" value="TseB-like_dom"/>
</dbReference>
<evidence type="ECO:0000313" key="3">
    <source>
        <dbReference type="EMBL" id="MBB3151797.1"/>
    </source>
</evidence>
<accession>A0A7W5GAC1</accession>
<dbReference type="RefSeq" id="WP_183561070.1">
    <property type="nucleotide sequence ID" value="NZ_CBCSLB010000008.1"/>
</dbReference>
<dbReference type="Gene3D" id="3.10.450.40">
    <property type="match status" value="2"/>
</dbReference>
<keyword evidence="4" id="KW-1185">Reference proteome</keyword>
<gene>
    <name evidence="3" type="ORF">FHS16_001843</name>
</gene>
<dbReference type="Proteomes" id="UP000518605">
    <property type="component" value="Unassembled WGS sequence"/>
</dbReference>
<name>A0A7W5GAC1_9BACL</name>
<feature type="transmembrane region" description="Helical" evidence="1">
    <location>
        <begin position="6"/>
        <end position="26"/>
    </location>
</feature>
<protein>
    <submittedName>
        <fullName evidence="3">Uncharacterized protein YpmB</fullName>
    </submittedName>
</protein>
<dbReference type="Pfam" id="PF17881">
    <property type="entry name" value="TseB"/>
    <property type="match status" value="1"/>
</dbReference>
<evidence type="ECO:0000259" key="2">
    <source>
        <dbReference type="Pfam" id="PF17881"/>
    </source>
</evidence>
<evidence type="ECO:0000313" key="4">
    <source>
        <dbReference type="Proteomes" id="UP000518605"/>
    </source>
</evidence>
<dbReference type="InterPro" id="IPR046350">
    <property type="entry name" value="Cystatin_sf"/>
</dbReference>
<keyword evidence="1" id="KW-0472">Membrane</keyword>
<keyword evidence="1" id="KW-0812">Transmembrane</keyword>
<comment type="caution">
    <text evidence="3">The sequence shown here is derived from an EMBL/GenBank/DDBJ whole genome shotgun (WGS) entry which is preliminary data.</text>
</comment>
<keyword evidence="1" id="KW-1133">Transmembrane helix</keyword>
<proteinExistence type="predicted"/>
<dbReference type="AlphaFoldDB" id="A0A7W5GAC1"/>
<organism evidence="3 4">
    <name type="scientific">Paenibacillus endophyticus</name>
    <dbReference type="NCBI Taxonomy" id="1294268"/>
    <lineage>
        <taxon>Bacteria</taxon>
        <taxon>Bacillati</taxon>
        <taxon>Bacillota</taxon>
        <taxon>Bacilli</taxon>
        <taxon>Bacillales</taxon>
        <taxon>Paenibacillaceae</taxon>
        <taxon>Paenibacillus</taxon>
    </lineage>
</organism>
<sequence length="165" mass="19277">MTLQRWIFLIVAALLLLLTIVFIYFLEIQNPQRNAIEEAEKKAIEAAGLTQIEHVYHQVWDKESWIVEGTDQDDEKVFVWLVDESNPEIVKASTGISMQEMKTSFKGEHPNTNIIRIQPGLLDNQRVWEVYYTSGDETKHYKYDFYSFDSGELINSYTLPNRTEP</sequence>
<dbReference type="SUPFAM" id="SSF54403">
    <property type="entry name" value="Cystatin/monellin"/>
    <property type="match status" value="2"/>
</dbReference>